<dbReference type="RefSeq" id="XP_008619932.1">
    <property type="nucleotide sequence ID" value="XM_008621710.1"/>
</dbReference>
<dbReference type="OMA" id="CRNEGVH"/>
<dbReference type="GO" id="GO:0006412">
    <property type="term" value="P:translation"/>
    <property type="evidence" value="ECO:0007669"/>
    <property type="project" value="TreeGrafter"/>
</dbReference>
<dbReference type="GO" id="GO:0003735">
    <property type="term" value="F:structural constituent of ribosome"/>
    <property type="evidence" value="ECO:0007669"/>
    <property type="project" value="InterPro"/>
</dbReference>
<keyword evidence="4" id="KW-0689">Ribosomal protein</keyword>
<gene>
    <name evidence="7" type="ORF">SDRG_15534</name>
</gene>
<organism evidence="7 8">
    <name type="scientific">Saprolegnia diclina (strain VS20)</name>
    <dbReference type="NCBI Taxonomy" id="1156394"/>
    <lineage>
        <taxon>Eukaryota</taxon>
        <taxon>Sar</taxon>
        <taxon>Stramenopiles</taxon>
        <taxon>Oomycota</taxon>
        <taxon>Saprolegniomycetes</taxon>
        <taxon>Saprolegniales</taxon>
        <taxon>Saprolegniaceae</taxon>
        <taxon>Saprolegnia</taxon>
    </lineage>
</organism>
<dbReference type="AlphaFoldDB" id="T0PMH3"/>
<evidence type="ECO:0000256" key="6">
    <source>
        <dbReference type="ARBA" id="ARBA00023274"/>
    </source>
</evidence>
<evidence type="ECO:0000313" key="8">
    <source>
        <dbReference type="Proteomes" id="UP000030762"/>
    </source>
</evidence>
<evidence type="ECO:0000256" key="5">
    <source>
        <dbReference type="ARBA" id="ARBA00023128"/>
    </source>
</evidence>
<keyword evidence="5" id="KW-0496">Mitochondrion</keyword>
<keyword evidence="8" id="KW-1185">Reference proteome</keyword>
<protein>
    <submittedName>
        <fullName evidence="7">Uncharacterized protein</fullName>
    </submittedName>
</protein>
<proteinExistence type="inferred from homology"/>
<sequence>MAFLDGLLTRASKFGKSHGLRPLTSKRANRRFYKGKGCRNEGVHAKLGGYRMDLTKMLELEVPDLTGFKLKPYVSPLVSRVPPSASS</sequence>
<dbReference type="PANTHER" id="PTHR21338:SF0">
    <property type="entry name" value="LARGE RIBOSOMAL SUBUNIT PROTEIN ML41"/>
    <property type="match status" value="1"/>
</dbReference>
<evidence type="ECO:0000256" key="3">
    <source>
        <dbReference type="ARBA" id="ARBA00022946"/>
    </source>
</evidence>
<comment type="similarity">
    <text evidence="2">Belongs to the mitochondrion-specific ribosomal protein mL41 family.</text>
</comment>
<reference evidence="7 8" key="1">
    <citation type="submission" date="2012-04" db="EMBL/GenBank/DDBJ databases">
        <title>The Genome Sequence of Saprolegnia declina VS20.</title>
        <authorList>
            <consortium name="The Broad Institute Genome Sequencing Platform"/>
            <person name="Russ C."/>
            <person name="Nusbaum C."/>
            <person name="Tyler B."/>
            <person name="van West P."/>
            <person name="Dieguez-Uribeondo J."/>
            <person name="de Bruijn I."/>
            <person name="Tripathy S."/>
            <person name="Jiang R."/>
            <person name="Young S.K."/>
            <person name="Zeng Q."/>
            <person name="Gargeya S."/>
            <person name="Fitzgerald M."/>
            <person name="Haas B."/>
            <person name="Abouelleil A."/>
            <person name="Alvarado L."/>
            <person name="Arachchi H.M."/>
            <person name="Berlin A."/>
            <person name="Chapman S.B."/>
            <person name="Goldberg J."/>
            <person name="Griggs A."/>
            <person name="Gujja S."/>
            <person name="Hansen M."/>
            <person name="Howarth C."/>
            <person name="Imamovic A."/>
            <person name="Larimer J."/>
            <person name="McCowen C."/>
            <person name="Montmayeur A."/>
            <person name="Murphy C."/>
            <person name="Neiman D."/>
            <person name="Pearson M."/>
            <person name="Priest M."/>
            <person name="Roberts A."/>
            <person name="Saif S."/>
            <person name="Shea T."/>
            <person name="Sisk P."/>
            <person name="Sykes S."/>
            <person name="Wortman J."/>
            <person name="Nusbaum C."/>
            <person name="Birren B."/>
        </authorList>
    </citation>
    <scope>NUCLEOTIDE SEQUENCE [LARGE SCALE GENOMIC DNA]</scope>
    <source>
        <strain evidence="7 8">VS20</strain>
    </source>
</reference>
<evidence type="ECO:0000256" key="2">
    <source>
        <dbReference type="ARBA" id="ARBA00010152"/>
    </source>
</evidence>
<dbReference type="eggNOG" id="KOG4756">
    <property type="taxonomic scope" value="Eukaryota"/>
</dbReference>
<dbReference type="InterPro" id="IPR019189">
    <property type="entry name" value="Ribosomal_mL41"/>
</dbReference>
<keyword evidence="6" id="KW-0687">Ribonucleoprotein</keyword>
<accession>T0PMH3</accession>
<dbReference type="PANTHER" id="PTHR21338">
    <property type="entry name" value="MITOCHONDRIAL RIBOSOMAL PROTEIN L41"/>
    <property type="match status" value="1"/>
</dbReference>
<dbReference type="InParanoid" id="T0PMH3"/>
<dbReference type="Proteomes" id="UP000030762">
    <property type="component" value="Unassembled WGS sequence"/>
</dbReference>
<dbReference type="GO" id="GO:0005762">
    <property type="term" value="C:mitochondrial large ribosomal subunit"/>
    <property type="evidence" value="ECO:0007669"/>
    <property type="project" value="InterPro"/>
</dbReference>
<dbReference type="Pfam" id="PF09809">
    <property type="entry name" value="MRP-L27"/>
    <property type="match status" value="1"/>
</dbReference>
<keyword evidence="3" id="KW-0809">Transit peptide</keyword>
<evidence type="ECO:0000256" key="4">
    <source>
        <dbReference type="ARBA" id="ARBA00022980"/>
    </source>
</evidence>
<dbReference type="STRING" id="1156394.T0PMH3"/>
<dbReference type="OrthoDB" id="408933at2759"/>
<dbReference type="EMBL" id="JH767226">
    <property type="protein sequence ID" value="EQC26594.1"/>
    <property type="molecule type" value="Genomic_DNA"/>
</dbReference>
<dbReference type="GeneID" id="19956261"/>
<evidence type="ECO:0000313" key="7">
    <source>
        <dbReference type="EMBL" id="EQC26594.1"/>
    </source>
</evidence>
<dbReference type="VEuPathDB" id="FungiDB:SDRG_15534"/>
<name>T0PMH3_SAPDV</name>
<comment type="subcellular location">
    <subcellularLocation>
        <location evidence="1">Mitochondrion</location>
    </subcellularLocation>
</comment>
<evidence type="ECO:0000256" key="1">
    <source>
        <dbReference type="ARBA" id="ARBA00004173"/>
    </source>
</evidence>